<reference evidence="10 11" key="1">
    <citation type="submission" date="2019-12" db="EMBL/GenBank/DDBJ databases">
        <title>Lactobacillus hilgardii FLUB.</title>
        <authorList>
            <person name="Gustaw K."/>
        </authorList>
    </citation>
    <scope>NUCLEOTIDE SEQUENCE [LARGE SCALE GENOMIC DNA]</scope>
    <source>
        <strain evidence="10 11">FLUB</strain>
    </source>
</reference>
<dbReference type="GeneID" id="69058210"/>
<dbReference type="InterPro" id="IPR017925">
    <property type="entry name" value="DHFR_CS"/>
</dbReference>
<dbReference type="RefSeq" id="WP_003553953.1">
    <property type="nucleotide sequence ID" value="NZ_CABKOL010000102.1"/>
</dbReference>
<evidence type="ECO:0000313" key="10">
    <source>
        <dbReference type="EMBL" id="QHB52050.1"/>
    </source>
</evidence>
<comment type="similarity">
    <text evidence="2 7 8">Belongs to the dihydrofolate reductase family.</text>
</comment>
<evidence type="ECO:0000256" key="2">
    <source>
        <dbReference type="ARBA" id="ARBA00009539"/>
    </source>
</evidence>
<evidence type="ECO:0000256" key="6">
    <source>
        <dbReference type="ARBA" id="ARBA00023002"/>
    </source>
</evidence>
<dbReference type="CDD" id="cd00209">
    <property type="entry name" value="DHFR"/>
    <property type="match status" value="1"/>
</dbReference>
<evidence type="ECO:0000256" key="1">
    <source>
        <dbReference type="ARBA" id="ARBA00004903"/>
    </source>
</evidence>
<comment type="pathway">
    <text evidence="1 7">Cofactor biosynthesis; tetrahydrofolate biosynthesis; 5,6,7,8-tetrahydrofolate from 7,8-dihydrofolate: step 1/1.</text>
</comment>
<sequence>MISYIWAEDENGLIGASGNLPWHLPDDMAFFKKTTMGHPIISGARTFRSYNRPLPGRQNIVLSRHGDFPDGVLVISSVEQLCELVDKNPKENYFVTGGANLFGQLLDKADRLYRTKIHHQFTGDTYMPEIKYAQFNQLTSIDGIVDERNRYPHTFEVFERIR</sequence>
<evidence type="ECO:0000256" key="4">
    <source>
        <dbReference type="ARBA" id="ARBA00022563"/>
    </source>
</evidence>
<keyword evidence="4 7" id="KW-0554">One-carbon metabolism</keyword>
<protein>
    <recommendedName>
        <fullName evidence="3 7">Dihydrofolate reductase</fullName>
        <ecNumber evidence="3 7">1.5.1.3</ecNumber>
    </recommendedName>
</protein>
<evidence type="ECO:0000256" key="8">
    <source>
        <dbReference type="RuleBase" id="RU004474"/>
    </source>
</evidence>
<dbReference type="InterPro" id="IPR001796">
    <property type="entry name" value="DHFR_dom"/>
</dbReference>
<dbReference type="EC" id="1.5.1.3" evidence="3 7"/>
<evidence type="ECO:0000313" key="11">
    <source>
        <dbReference type="Proteomes" id="UP000465035"/>
    </source>
</evidence>
<proteinExistence type="inferred from homology"/>
<organism evidence="10 11">
    <name type="scientific">Lentilactobacillus hilgardii</name>
    <name type="common">Lactobacillus hilgardii</name>
    <dbReference type="NCBI Taxonomy" id="1588"/>
    <lineage>
        <taxon>Bacteria</taxon>
        <taxon>Bacillati</taxon>
        <taxon>Bacillota</taxon>
        <taxon>Bacilli</taxon>
        <taxon>Lactobacillales</taxon>
        <taxon>Lactobacillaceae</taxon>
        <taxon>Lentilactobacillus</taxon>
    </lineage>
</organism>
<dbReference type="GO" id="GO:0046654">
    <property type="term" value="P:tetrahydrofolate biosynthetic process"/>
    <property type="evidence" value="ECO:0007669"/>
    <property type="project" value="UniProtKB-UniPathway"/>
</dbReference>
<dbReference type="GO" id="GO:0004146">
    <property type="term" value="F:dihydrofolate reductase activity"/>
    <property type="evidence" value="ECO:0007669"/>
    <property type="project" value="UniProtKB-EC"/>
</dbReference>
<feature type="domain" description="DHFR" evidence="9">
    <location>
        <begin position="1"/>
        <end position="160"/>
    </location>
</feature>
<accession>A0A6P1E7B5</accession>
<dbReference type="UniPathway" id="UPA00077">
    <property type="reaction ID" value="UER00158"/>
</dbReference>
<keyword evidence="5 7" id="KW-0521">NADP</keyword>
<dbReference type="AlphaFoldDB" id="A0A6P1E7B5"/>
<dbReference type="EMBL" id="CP047121">
    <property type="protein sequence ID" value="QHB52050.1"/>
    <property type="molecule type" value="Genomic_DNA"/>
</dbReference>
<dbReference type="SMR" id="A0A6P1E7B5"/>
<dbReference type="SUPFAM" id="SSF53597">
    <property type="entry name" value="Dihydrofolate reductase-like"/>
    <property type="match status" value="1"/>
</dbReference>
<dbReference type="Pfam" id="PF00186">
    <property type="entry name" value="DHFR_1"/>
    <property type="match status" value="1"/>
</dbReference>
<dbReference type="InterPro" id="IPR024072">
    <property type="entry name" value="DHFR-like_dom_sf"/>
</dbReference>
<comment type="function">
    <text evidence="7">Key enzyme in folate metabolism. Catalyzes an essential reaction for de novo glycine and purine synthesis, and for DNA precursor synthesis.</text>
</comment>
<dbReference type="PANTHER" id="PTHR48069:SF3">
    <property type="entry name" value="DIHYDROFOLATE REDUCTASE"/>
    <property type="match status" value="1"/>
</dbReference>
<keyword evidence="6 7" id="KW-0560">Oxidoreductase</keyword>
<dbReference type="Gene3D" id="3.40.430.10">
    <property type="entry name" value="Dihydrofolate Reductase, subunit A"/>
    <property type="match status" value="1"/>
</dbReference>
<evidence type="ECO:0000256" key="7">
    <source>
        <dbReference type="PIRNR" id="PIRNR000194"/>
    </source>
</evidence>
<dbReference type="GO" id="GO:0046655">
    <property type="term" value="P:folic acid metabolic process"/>
    <property type="evidence" value="ECO:0007669"/>
    <property type="project" value="TreeGrafter"/>
</dbReference>
<dbReference type="PROSITE" id="PS00075">
    <property type="entry name" value="DHFR_1"/>
    <property type="match status" value="1"/>
</dbReference>
<name>A0A6P1E7B5_LENHI</name>
<dbReference type="GO" id="GO:0006730">
    <property type="term" value="P:one-carbon metabolic process"/>
    <property type="evidence" value="ECO:0007669"/>
    <property type="project" value="UniProtKB-KW"/>
</dbReference>
<dbReference type="GO" id="GO:0050661">
    <property type="term" value="F:NADP binding"/>
    <property type="evidence" value="ECO:0007669"/>
    <property type="project" value="InterPro"/>
</dbReference>
<evidence type="ECO:0000256" key="5">
    <source>
        <dbReference type="ARBA" id="ARBA00022857"/>
    </source>
</evidence>
<comment type="catalytic activity">
    <reaction evidence="7">
        <text>(6S)-5,6,7,8-tetrahydrofolate + NADP(+) = 7,8-dihydrofolate + NADPH + H(+)</text>
        <dbReference type="Rhea" id="RHEA:15009"/>
        <dbReference type="ChEBI" id="CHEBI:15378"/>
        <dbReference type="ChEBI" id="CHEBI:57451"/>
        <dbReference type="ChEBI" id="CHEBI:57453"/>
        <dbReference type="ChEBI" id="CHEBI:57783"/>
        <dbReference type="ChEBI" id="CHEBI:58349"/>
        <dbReference type="EC" id="1.5.1.3"/>
    </reaction>
</comment>
<dbReference type="PANTHER" id="PTHR48069">
    <property type="entry name" value="DIHYDROFOLATE REDUCTASE"/>
    <property type="match status" value="1"/>
</dbReference>
<evidence type="ECO:0000259" key="9">
    <source>
        <dbReference type="PROSITE" id="PS51330"/>
    </source>
</evidence>
<gene>
    <name evidence="10" type="ORF">GQR93_07535</name>
</gene>
<dbReference type="PIRSF" id="PIRSF000194">
    <property type="entry name" value="DHFR"/>
    <property type="match status" value="1"/>
</dbReference>
<evidence type="ECO:0000256" key="3">
    <source>
        <dbReference type="ARBA" id="ARBA00012856"/>
    </source>
</evidence>
<dbReference type="Proteomes" id="UP000465035">
    <property type="component" value="Chromosome"/>
</dbReference>
<dbReference type="GO" id="GO:0046452">
    <property type="term" value="P:dihydrofolate metabolic process"/>
    <property type="evidence" value="ECO:0007669"/>
    <property type="project" value="TreeGrafter"/>
</dbReference>
<dbReference type="PRINTS" id="PR00070">
    <property type="entry name" value="DHFR"/>
</dbReference>
<dbReference type="PROSITE" id="PS51330">
    <property type="entry name" value="DHFR_2"/>
    <property type="match status" value="1"/>
</dbReference>
<dbReference type="InterPro" id="IPR012259">
    <property type="entry name" value="DHFR"/>
</dbReference>
<dbReference type="GO" id="GO:0005829">
    <property type="term" value="C:cytosol"/>
    <property type="evidence" value="ECO:0007669"/>
    <property type="project" value="TreeGrafter"/>
</dbReference>